<evidence type="ECO:0000313" key="2">
    <source>
        <dbReference type="EMBL" id="GEP03617.1"/>
    </source>
</evidence>
<reference evidence="5" key="2">
    <citation type="journal article" date="2019" name="Int. J. Syst. Evol. Microbiol.">
        <title>The Global Catalogue of Microorganisms (GCM) 10K type strain sequencing project: providing services to taxonomists for standard genome sequencing and annotation.</title>
        <authorList>
            <consortium name="The Broad Institute Genomics Platform"/>
            <consortium name="The Broad Institute Genome Sequencing Center for Infectious Disease"/>
            <person name="Wu L."/>
            <person name="Ma J."/>
        </authorList>
    </citation>
    <scope>NUCLEOTIDE SEQUENCE [LARGE SCALE GENOMIC DNA]</scope>
    <source>
        <strain evidence="5">NBRC 107715</strain>
    </source>
</reference>
<evidence type="ECO:0000313" key="3">
    <source>
        <dbReference type="EMBL" id="GLS64944.1"/>
    </source>
</evidence>
<reference evidence="2 4" key="3">
    <citation type="submission" date="2019-07" db="EMBL/GenBank/DDBJ databases">
        <title>Whole genome shotgun sequence of Methylobacterium oxalidis NBRC 107715.</title>
        <authorList>
            <person name="Hosoyama A."/>
            <person name="Uohara A."/>
            <person name="Ohji S."/>
            <person name="Ichikawa N."/>
        </authorList>
    </citation>
    <scope>NUCLEOTIDE SEQUENCE [LARGE SCALE GENOMIC DNA]</scope>
    <source>
        <strain evidence="2 4">NBRC 107715</strain>
    </source>
</reference>
<keyword evidence="5" id="KW-1185">Reference proteome</keyword>
<comment type="caution">
    <text evidence="2">The sequence shown here is derived from an EMBL/GenBank/DDBJ whole genome shotgun (WGS) entry which is preliminary data.</text>
</comment>
<name>A0A512J111_9HYPH</name>
<dbReference type="EMBL" id="BJZU01000027">
    <property type="protein sequence ID" value="GEP03617.1"/>
    <property type="molecule type" value="Genomic_DNA"/>
</dbReference>
<protein>
    <submittedName>
        <fullName evidence="2">Uncharacterized protein</fullName>
    </submittedName>
</protein>
<dbReference type="RefSeq" id="WP_170267733.1">
    <property type="nucleotide sequence ID" value="NZ_BJZU01000027.1"/>
</dbReference>
<evidence type="ECO:0000313" key="5">
    <source>
        <dbReference type="Proteomes" id="UP001156856"/>
    </source>
</evidence>
<feature type="compositionally biased region" description="Basic and acidic residues" evidence="1">
    <location>
        <begin position="36"/>
        <end position="55"/>
    </location>
</feature>
<dbReference type="Proteomes" id="UP001156856">
    <property type="component" value="Unassembled WGS sequence"/>
</dbReference>
<gene>
    <name evidence="3" type="ORF">GCM10007888_33250</name>
    <name evidence="2" type="ORF">MOX02_16550</name>
</gene>
<reference evidence="3" key="4">
    <citation type="submission" date="2023-01" db="EMBL/GenBank/DDBJ databases">
        <title>Draft genome sequence of Methylobacterium oxalidis strain NBRC 107715.</title>
        <authorList>
            <person name="Sun Q."/>
            <person name="Mori K."/>
        </authorList>
    </citation>
    <scope>NUCLEOTIDE SEQUENCE</scope>
    <source>
        <strain evidence="3">NBRC 107715</strain>
    </source>
</reference>
<evidence type="ECO:0000313" key="4">
    <source>
        <dbReference type="Proteomes" id="UP000321960"/>
    </source>
</evidence>
<proteinExistence type="predicted"/>
<evidence type="ECO:0000256" key="1">
    <source>
        <dbReference type="SAM" id="MobiDB-lite"/>
    </source>
</evidence>
<dbReference type="AlphaFoldDB" id="A0A512J111"/>
<reference evidence="3" key="1">
    <citation type="journal article" date="2014" name="Int. J. Syst. Evol. Microbiol.">
        <title>Complete genome of a new Firmicutes species belonging to the dominant human colonic microbiota ('Ruminococcus bicirculans') reveals two chromosomes and a selective capacity to utilize plant glucans.</title>
        <authorList>
            <consortium name="NISC Comparative Sequencing Program"/>
            <person name="Wegmann U."/>
            <person name="Louis P."/>
            <person name="Goesmann A."/>
            <person name="Henrissat B."/>
            <person name="Duncan S.H."/>
            <person name="Flint H.J."/>
        </authorList>
    </citation>
    <scope>NUCLEOTIDE SEQUENCE</scope>
    <source>
        <strain evidence="3">NBRC 107715</strain>
    </source>
</reference>
<organism evidence="2 4">
    <name type="scientific">Methylobacterium oxalidis</name>
    <dbReference type="NCBI Taxonomy" id="944322"/>
    <lineage>
        <taxon>Bacteria</taxon>
        <taxon>Pseudomonadati</taxon>
        <taxon>Pseudomonadota</taxon>
        <taxon>Alphaproteobacteria</taxon>
        <taxon>Hyphomicrobiales</taxon>
        <taxon>Methylobacteriaceae</taxon>
        <taxon>Methylobacterium</taxon>
    </lineage>
</organism>
<sequence length="55" mass="5960">MQPLKILAALAVCALLFWLGLRLARRAIDAGIARGRAAEAEREAEERGRGEGADR</sequence>
<dbReference type="Proteomes" id="UP000321960">
    <property type="component" value="Unassembled WGS sequence"/>
</dbReference>
<dbReference type="EMBL" id="BSPK01000058">
    <property type="protein sequence ID" value="GLS64944.1"/>
    <property type="molecule type" value="Genomic_DNA"/>
</dbReference>
<feature type="region of interest" description="Disordered" evidence="1">
    <location>
        <begin position="34"/>
        <end position="55"/>
    </location>
</feature>
<accession>A0A512J111</accession>